<evidence type="ECO:0000313" key="2">
    <source>
        <dbReference type="EMBL" id="MEO1769810.1"/>
    </source>
</evidence>
<proteinExistence type="predicted"/>
<protein>
    <submittedName>
        <fullName evidence="2">Uncharacterized protein</fullName>
    </submittedName>
</protein>
<feature type="transmembrane region" description="Helical" evidence="1">
    <location>
        <begin position="41"/>
        <end position="62"/>
    </location>
</feature>
<comment type="caution">
    <text evidence="2">The sequence shown here is derived from an EMBL/GenBank/DDBJ whole genome shotgun (WGS) entry which is preliminary data.</text>
</comment>
<keyword evidence="3" id="KW-1185">Reference proteome</keyword>
<dbReference type="RefSeq" id="WP_207702126.1">
    <property type="nucleotide sequence ID" value="NZ_JAFREL020000001.1"/>
</dbReference>
<accession>A0ABV0EME8</accession>
<feature type="transmembrane region" description="Helical" evidence="1">
    <location>
        <begin position="12"/>
        <end position="29"/>
    </location>
</feature>
<sequence>MVNKLNKAILILYNLCGVSLMAVVVGGGSKAPPVGYIPPSLLIIGAIPFIALIAAHVALRVVKKRERKAQRN</sequence>
<keyword evidence="1" id="KW-1133">Transmembrane helix</keyword>
<dbReference type="Proteomes" id="UP000664357">
    <property type="component" value="Unassembled WGS sequence"/>
</dbReference>
<keyword evidence="1" id="KW-0812">Transmembrane</keyword>
<evidence type="ECO:0000256" key="1">
    <source>
        <dbReference type="SAM" id="Phobius"/>
    </source>
</evidence>
<keyword evidence="1" id="KW-0472">Membrane</keyword>
<evidence type="ECO:0000313" key="3">
    <source>
        <dbReference type="Proteomes" id="UP000664357"/>
    </source>
</evidence>
<reference evidence="2 3" key="1">
    <citation type="submission" date="2024-02" db="EMBL/GenBank/DDBJ databases">
        <title>The Genome Sequence of Enterococcus sp. DIV0159.</title>
        <authorList>
            <person name="Earl A."/>
            <person name="Manson A."/>
            <person name="Gilmore M."/>
            <person name="Sanders J."/>
            <person name="Shea T."/>
            <person name="Howe W."/>
            <person name="Livny J."/>
            <person name="Cuomo C."/>
            <person name="Neafsey D."/>
            <person name="Birren B."/>
        </authorList>
    </citation>
    <scope>NUCLEOTIDE SEQUENCE [LARGE SCALE GENOMIC DNA]</scope>
    <source>
        <strain evidence="2 3">665A</strain>
    </source>
</reference>
<dbReference type="EMBL" id="JAFREL020000001">
    <property type="protein sequence ID" value="MEO1769810.1"/>
    <property type="molecule type" value="Genomic_DNA"/>
</dbReference>
<name>A0ABV0EME8_9ENTE</name>
<gene>
    <name evidence="2" type="ORF">JZO67_001761</name>
</gene>
<organism evidence="2 3">
    <name type="scientific">Candidatus Enterococcus ferrettii</name>
    <dbReference type="NCBI Taxonomy" id="2815324"/>
    <lineage>
        <taxon>Bacteria</taxon>
        <taxon>Bacillati</taxon>
        <taxon>Bacillota</taxon>
        <taxon>Bacilli</taxon>
        <taxon>Lactobacillales</taxon>
        <taxon>Enterococcaceae</taxon>
        <taxon>Enterococcus</taxon>
    </lineage>
</organism>